<evidence type="ECO:0000313" key="2">
    <source>
        <dbReference type="Proteomes" id="UP000230781"/>
    </source>
</evidence>
<gene>
    <name evidence="1" type="ORF">CTM98_05265</name>
</gene>
<protein>
    <submittedName>
        <fullName evidence="1">Uncharacterized protein</fullName>
    </submittedName>
</protein>
<accession>A0A2G9E8M3</accession>
<reference evidence="1 2" key="1">
    <citation type="submission" date="2017-11" db="EMBL/GenBank/DDBJ databases">
        <title>Genome sequencing of Fusobacterium periodonticum KCOM 2555.</title>
        <authorList>
            <person name="Kook J.-K."/>
            <person name="Park S.-N."/>
            <person name="Lim Y.K."/>
        </authorList>
    </citation>
    <scope>NUCLEOTIDE SEQUENCE [LARGE SCALE GENOMIC DNA]</scope>
    <source>
        <strain evidence="1 2">KCOM 2555</strain>
    </source>
</reference>
<dbReference type="Proteomes" id="UP000230781">
    <property type="component" value="Chromosome"/>
</dbReference>
<organism evidence="1 2">
    <name type="scientific">Fusobacterium pseudoperiodonticum</name>
    <dbReference type="NCBI Taxonomy" id="2663009"/>
    <lineage>
        <taxon>Bacteria</taxon>
        <taxon>Fusobacteriati</taxon>
        <taxon>Fusobacteriota</taxon>
        <taxon>Fusobacteriia</taxon>
        <taxon>Fusobacteriales</taxon>
        <taxon>Fusobacteriaceae</taxon>
        <taxon>Fusobacterium</taxon>
    </lineage>
</organism>
<dbReference type="PROSITE" id="PS51257">
    <property type="entry name" value="PROKAR_LIPOPROTEIN"/>
    <property type="match status" value="1"/>
</dbReference>
<evidence type="ECO:0000313" key="1">
    <source>
        <dbReference type="EMBL" id="ATV70105.1"/>
    </source>
</evidence>
<dbReference type="EMBL" id="CP024704">
    <property type="protein sequence ID" value="ATV70105.1"/>
    <property type="molecule type" value="Genomic_DNA"/>
</dbReference>
<proteinExistence type="predicted"/>
<dbReference type="AlphaFoldDB" id="A0A2G9E8M3"/>
<dbReference type="RefSeq" id="WP_008794298.1">
    <property type="nucleotide sequence ID" value="NZ_CP024704.1"/>
</dbReference>
<name>A0A2G9E8M3_9FUSO</name>
<sequence length="177" mass="20653">MKKLIFLFIMILTLTGCKTVEISTSYGYKVTNQKEKVIFDRVQIDGNIINNLKGEKEPLESISIISKDKNNGIKETPKKIKIISNNKEYLVSVDFKYNTIYPVYNKGIIIDSDSFILEIGNIKFKDGTTLYLHPLLFKKYVYAYKINKILDTLNQDTREDLFSGTIDEYREWKKKNK</sequence>